<protein>
    <submittedName>
        <fullName evidence="2">Uncharacterized protein</fullName>
    </submittedName>
</protein>
<comment type="caution">
    <text evidence="2">The sequence shown here is derived from an EMBL/GenBank/DDBJ whole genome shotgun (WGS) entry which is preliminary data.</text>
</comment>
<feature type="region of interest" description="Disordered" evidence="1">
    <location>
        <begin position="379"/>
        <end position="401"/>
    </location>
</feature>
<accession>A0AAW0F347</accession>
<evidence type="ECO:0000313" key="3">
    <source>
        <dbReference type="Proteomes" id="UP001430356"/>
    </source>
</evidence>
<keyword evidence="3" id="KW-1185">Reference proteome</keyword>
<sequence>MTTVQRHFSTYYRGQLAESISSLSCYLRAPHRHPVLLIIGPSFSDLTTLYRALPIAACLRQNEKSAAVAVPQEKVSTAETPARVAHAVRVVPHAAALMGPVQCARSHAFVTVGAADSEAFSATTTSATSATDRGGVVDSCGDMGDMSSAPDKAVPRHDVITSYTDHFCATLRKKRRATLEPWLPNPERDGGCHVAPASLGGCVGLTGEFRTRADRHVGTDASALSTPRVHWVVSRWLSNAHADAADTITAWKDVLANASSSEVASLVLFINSDIVDVDAVLGHSSGACDRTRLPVTPKERNAPLLKRQSCLCRRVQLSPASTMAQALHGAVRQERSPDGVRESGVASAAAGLNGEPTATTAACSAVLAFWLREKRRRRSRSVSAAGAKPRLPHPGAEGRRLVGGLPAPLTAAATKWPEGPARSPQLAHRCRGCGSPAPFYGIDASKTVPFFLVGGAEDQRREEERLLRRNTVDAIALKRLRAAAALSTLRAGGDAASTTAPPPQRHPCPRYYTTMVADAGELLARDGCVSDIFVLELHRELLLSSDYRAYRAWIATTGLAVSPPATKFRLEAQVELMRATEKWMTSPVLSATVTRDLVACAMRLLQESGRSRKVLAWPLIDFTEGCRSPRVAFAVSYELFLHPAAVLRRASTRAAAEGRDGTSAPSSPRAPPSCGPSRQFELEAMADAVRRILARMRRIGWVLVWQEDHHRWPTAVPPPHLHPGLSSVPFNAAPPRQCCSGPQLHTLVASLLQQWRDEQLRVHRRRYDVDRSTASLEHTGTPSAPPWKAAGAAAAPHNSLDFWQAALIPESAGFHLWEGQVVLLADGRCGVVVDFQPPPEGLFVPPEQQPTAALRSRWRAAQAMHADFIRFHLWQQRWSATVVPEHLAAAFTSLPSYVTAREQVCYPVIQLLKDRTARASPLLHVLPRTLARYHVDYPSTCVVTAAEQQRWCREHGRPVSNDRVWRDAAWRVPNRSATGESTSYVTLLRLPLAPFRVDSVASLFLAQAMVRTQYPVRYRLIGGSPELCEHGCFGSKRSQACDEWAELHKLACTSQDQSCETLLRRVHLDRHVHWGSIVTHEGYTAALEWILGFGSGADEEL</sequence>
<dbReference type="Proteomes" id="UP001430356">
    <property type="component" value="Unassembled WGS sequence"/>
</dbReference>
<feature type="region of interest" description="Disordered" evidence="1">
    <location>
        <begin position="652"/>
        <end position="677"/>
    </location>
</feature>
<dbReference type="EMBL" id="JAECZO010000001">
    <property type="protein sequence ID" value="KAK7199685.1"/>
    <property type="molecule type" value="Genomic_DNA"/>
</dbReference>
<evidence type="ECO:0000313" key="2">
    <source>
        <dbReference type="EMBL" id="KAK7199685.1"/>
    </source>
</evidence>
<evidence type="ECO:0000256" key="1">
    <source>
        <dbReference type="SAM" id="MobiDB-lite"/>
    </source>
</evidence>
<name>A0AAW0F347_9TRYP</name>
<dbReference type="AlphaFoldDB" id="A0AAW0F347"/>
<organism evidence="2 3">
    <name type="scientific">Novymonas esmeraldas</name>
    <dbReference type="NCBI Taxonomy" id="1808958"/>
    <lineage>
        <taxon>Eukaryota</taxon>
        <taxon>Discoba</taxon>
        <taxon>Euglenozoa</taxon>
        <taxon>Kinetoplastea</taxon>
        <taxon>Metakinetoplastina</taxon>
        <taxon>Trypanosomatida</taxon>
        <taxon>Trypanosomatidae</taxon>
        <taxon>Novymonas</taxon>
    </lineage>
</organism>
<proteinExistence type="predicted"/>
<reference evidence="2 3" key="1">
    <citation type="journal article" date="2021" name="MBio">
        <title>A New Model Trypanosomatid, Novymonas esmeraldas: Genomic Perception of Its 'Candidatus Pandoraea novymonadis' Endosymbiont.</title>
        <authorList>
            <person name="Zakharova A."/>
            <person name="Saura A."/>
            <person name="Butenko A."/>
            <person name="Podesvova L."/>
            <person name="Warmusova S."/>
            <person name="Kostygov A.Y."/>
            <person name="Nenarokova A."/>
            <person name="Lukes J."/>
            <person name="Opperdoes F.R."/>
            <person name="Yurchenko V."/>
        </authorList>
    </citation>
    <scope>NUCLEOTIDE SEQUENCE [LARGE SCALE GENOMIC DNA]</scope>
    <source>
        <strain evidence="2 3">E262AT.01</strain>
    </source>
</reference>
<gene>
    <name evidence="2" type="ORF">NESM_000014000</name>
</gene>